<dbReference type="STRING" id="671987.R0IEP4"/>
<feature type="transmembrane region" description="Helical" evidence="2">
    <location>
        <begin position="149"/>
        <end position="167"/>
    </location>
</feature>
<keyword evidence="2" id="KW-0472">Membrane</keyword>
<dbReference type="PANTHER" id="PTHR37013">
    <property type="entry name" value="INTEGRAL MEMBRANE PROTEIN (AFU_ORTHOLOGUE AFUA_1G05950)-RELATED"/>
    <property type="match status" value="1"/>
</dbReference>
<evidence type="ECO:0000259" key="3">
    <source>
        <dbReference type="Pfam" id="PF24802"/>
    </source>
</evidence>
<organism evidence="4 5">
    <name type="scientific">Exserohilum turcicum (strain 28A)</name>
    <name type="common">Northern leaf blight fungus</name>
    <name type="synonym">Setosphaeria turcica</name>
    <dbReference type="NCBI Taxonomy" id="671987"/>
    <lineage>
        <taxon>Eukaryota</taxon>
        <taxon>Fungi</taxon>
        <taxon>Dikarya</taxon>
        <taxon>Ascomycota</taxon>
        <taxon>Pezizomycotina</taxon>
        <taxon>Dothideomycetes</taxon>
        <taxon>Pleosporomycetidae</taxon>
        <taxon>Pleosporales</taxon>
        <taxon>Pleosporineae</taxon>
        <taxon>Pleosporaceae</taxon>
        <taxon>Exserohilum</taxon>
    </lineage>
</organism>
<dbReference type="GeneID" id="19401231"/>
<proteinExistence type="predicted"/>
<feature type="region of interest" description="Disordered" evidence="1">
    <location>
        <begin position="271"/>
        <end position="302"/>
    </location>
</feature>
<accession>R0IEP4</accession>
<evidence type="ECO:0000256" key="1">
    <source>
        <dbReference type="SAM" id="MobiDB-lite"/>
    </source>
</evidence>
<dbReference type="OrthoDB" id="405906at2759"/>
<name>R0IEP4_EXST2</name>
<evidence type="ECO:0000256" key="2">
    <source>
        <dbReference type="SAM" id="Phobius"/>
    </source>
</evidence>
<keyword evidence="5" id="KW-1185">Reference proteome</keyword>
<feature type="transmembrane region" description="Helical" evidence="2">
    <location>
        <begin position="40"/>
        <end position="66"/>
    </location>
</feature>
<feature type="domain" description="DUF7703" evidence="3">
    <location>
        <begin position="9"/>
        <end position="246"/>
    </location>
</feature>
<dbReference type="HOGENOM" id="CLU_045148_0_2_1"/>
<gene>
    <name evidence="4" type="ORF">SETTUDRAFT_173130</name>
</gene>
<feature type="transmembrane region" description="Helical" evidence="2">
    <location>
        <begin position="12"/>
        <end position="31"/>
    </location>
</feature>
<dbReference type="eggNOG" id="ENOG502SI3X">
    <property type="taxonomic scope" value="Eukaryota"/>
</dbReference>
<keyword evidence="2" id="KW-0812">Transmembrane</keyword>
<dbReference type="Pfam" id="PF24802">
    <property type="entry name" value="DUF7703"/>
    <property type="match status" value="1"/>
</dbReference>
<reference evidence="4 5" key="2">
    <citation type="journal article" date="2013" name="PLoS Genet.">
        <title>Comparative genome structure, secondary metabolite, and effector coding capacity across Cochliobolus pathogens.</title>
        <authorList>
            <person name="Condon B.J."/>
            <person name="Leng Y."/>
            <person name="Wu D."/>
            <person name="Bushley K.E."/>
            <person name="Ohm R.A."/>
            <person name="Otillar R."/>
            <person name="Martin J."/>
            <person name="Schackwitz W."/>
            <person name="Grimwood J."/>
            <person name="MohdZainudin N."/>
            <person name="Xue C."/>
            <person name="Wang R."/>
            <person name="Manning V.A."/>
            <person name="Dhillon B."/>
            <person name="Tu Z.J."/>
            <person name="Steffenson B.J."/>
            <person name="Salamov A."/>
            <person name="Sun H."/>
            <person name="Lowry S."/>
            <person name="LaButti K."/>
            <person name="Han J."/>
            <person name="Copeland A."/>
            <person name="Lindquist E."/>
            <person name="Barry K."/>
            <person name="Schmutz J."/>
            <person name="Baker S.E."/>
            <person name="Ciuffetti L.M."/>
            <person name="Grigoriev I.V."/>
            <person name="Zhong S."/>
            <person name="Turgeon B.G."/>
        </authorList>
    </citation>
    <scope>NUCLEOTIDE SEQUENCE [LARGE SCALE GENOMIC DNA]</scope>
    <source>
        <strain evidence="5">28A</strain>
    </source>
</reference>
<feature type="transmembrane region" description="Helical" evidence="2">
    <location>
        <begin position="187"/>
        <end position="208"/>
    </location>
</feature>
<reference evidence="4 5" key="1">
    <citation type="journal article" date="2012" name="PLoS Pathog.">
        <title>Diverse lifestyles and strategies of plant pathogenesis encoded in the genomes of eighteen Dothideomycetes fungi.</title>
        <authorList>
            <person name="Ohm R.A."/>
            <person name="Feau N."/>
            <person name="Henrissat B."/>
            <person name="Schoch C.L."/>
            <person name="Horwitz B.A."/>
            <person name="Barry K.W."/>
            <person name="Condon B.J."/>
            <person name="Copeland A.C."/>
            <person name="Dhillon B."/>
            <person name="Glaser F."/>
            <person name="Hesse C.N."/>
            <person name="Kosti I."/>
            <person name="LaButti K."/>
            <person name="Lindquist E.A."/>
            <person name="Lucas S."/>
            <person name="Salamov A.A."/>
            <person name="Bradshaw R.E."/>
            <person name="Ciuffetti L."/>
            <person name="Hamelin R.C."/>
            <person name="Kema G.H.J."/>
            <person name="Lawrence C."/>
            <person name="Scott J.A."/>
            <person name="Spatafora J.W."/>
            <person name="Turgeon B.G."/>
            <person name="de Wit P.J.G.M."/>
            <person name="Zhong S."/>
            <person name="Goodwin S.B."/>
            <person name="Grigoriev I.V."/>
        </authorList>
    </citation>
    <scope>NUCLEOTIDE SEQUENCE [LARGE SCALE GENOMIC DNA]</scope>
    <source>
        <strain evidence="5">28A</strain>
    </source>
</reference>
<dbReference type="Proteomes" id="UP000016935">
    <property type="component" value="Unassembled WGS sequence"/>
</dbReference>
<dbReference type="InterPro" id="IPR056120">
    <property type="entry name" value="DUF7703"/>
</dbReference>
<dbReference type="AlphaFoldDB" id="R0IEP4"/>
<sequence length="348" mass="39496">MAKSFPIEKVVAAAFLSIALYNFLELNAYIFTSFKRRRGLYFWSFTVATYGILFNAVGYILMHLAALKEKNIFATFILLGWCMMITGQSVVLYSRLHIVVHNLKWLRYVLIMIITNAIWLHIPIIILVYGANSDTPQPYAKIYNIYERIQLSVFFVQELIISGLYLFETTKLLRLERTIGHVSTRTLLYHLISVNILVIMLDCSILGLEFADFFEIQTSWKPLVYSIKLKLEFSILSRLVKLTRNARSGNAGNSYSNAVHTGGMPLGTMKGKSNAHRSMVGTGTDERDNWEIKVGGGPNHMETRPSQVLKITEFMVQSHSRPPSIASLAESGKKILAHTHTQELHESD</sequence>
<keyword evidence="2" id="KW-1133">Transmembrane helix</keyword>
<dbReference type="RefSeq" id="XP_008029244.1">
    <property type="nucleotide sequence ID" value="XM_008031053.1"/>
</dbReference>
<feature type="transmembrane region" description="Helical" evidence="2">
    <location>
        <begin position="72"/>
        <end position="93"/>
    </location>
</feature>
<protein>
    <recommendedName>
        <fullName evidence="3">DUF7703 domain-containing protein</fullName>
    </recommendedName>
</protein>
<evidence type="ECO:0000313" key="4">
    <source>
        <dbReference type="EMBL" id="EOA83566.1"/>
    </source>
</evidence>
<dbReference type="PANTHER" id="PTHR37013:SF4">
    <property type="entry name" value="INTEGRAL MEMBRANE PROTEIN"/>
    <property type="match status" value="1"/>
</dbReference>
<evidence type="ECO:0000313" key="5">
    <source>
        <dbReference type="Proteomes" id="UP000016935"/>
    </source>
</evidence>
<feature type="transmembrane region" description="Helical" evidence="2">
    <location>
        <begin position="105"/>
        <end position="129"/>
    </location>
</feature>
<dbReference type="EMBL" id="KB908833">
    <property type="protein sequence ID" value="EOA83566.1"/>
    <property type="molecule type" value="Genomic_DNA"/>
</dbReference>